<evidence type="ECO:0000313" key="2">
    <source>
        <dbReference type="Proteomes" id="UP001159405"/>
    </source>
</evidence>
<reference evidence="1 2" key="1">
    <citation type="submission" date="2022-05" db="EMBL/GenBank/DDBJ databases">
        <authorList>
            <consortium name="Genoscope - CEA"/>
            <person name="William W."/>
        </authorList>
    </citation>
    <scope>NUCLEOTIDE SEQUENCE [LARGE SCALE GENOMIC DNA]</scope>
</reference>
<sequence>MLWERGIIPEYEDNPDVYRDTAWLLDRIMMDEAQVLHDDEFEPPSVKYRHGSGNKQECINGAKSIPYYCQWTGWVVLKEDGEPEQLKLTVSNKYCNRAGQTKPHNEIVEC</sequence>
<keyword evidence="2" id="KW-1185">Reference proteome</keyword>
<accession>A0ABN8PLE7</accession>
<dbReference type="Proteomes" id="UP001159405">
    <property type="component" value="Unassembled WGS sequence"/>
</dbReference>
<evidence type="ECO:0000313" key="1">
    <source>
        <dbReference type="EMBL" id="CAH3146345.1"/>
    </source>
</evidence>
<comment type="caution">
    <text evidence="1">The sequence shown here is derived from an EMBL/GenBank/DDBJ whole genome shotgun (WGS) entry which is preliminary data.</text>
</comment>
<proteinExistence type="predicted"/>
<protein>
    <submittedName>
        <fullName evidence="1">Uncharacterized protein</fullName>
    </submittedName>
</protein>
<dbReference type="EMBL" id="CALNXK010000078">
    <property type="protein sequence ID" value="CAH3146345.1"/>
    <property type="molecule type" value="Genomic_DNA"/>
</dbReference>
<organism evidence="1 2">
    <name type="scientific">Porites lobata</name>
    <dbReference type="NCBI Taxonomy" id="104759"/>
    <lineage>
        <taxon>Eukaryota</taxon>
        <taxon>Metazoa</taxon>
        <taxon>Cnidaria</taxon>
        <taxon>Anthozoa</taxon>
        <taxon>Hexacorallia</taxon>
        <taxon>Scleractinia</taxon>
        <taxon>Fungiina</taxon>
        <taxon>Poritidae</taxon>
        <taxon>Porites</taxon>
    </lineage>
</organism>
<gene>
    <name evidence="1" type="ORF">PLOB_00045015</name>
</gene>
<name>A0ABN8PLE7_9CNID</name>